<dbReference type="GO" id="GO:0004659">
    <property type="term" value="F:prenyltransferase activity"/>
    <property type="evidence" value="ECO:0007669"/>
    <property type="project" value="InterPro"/>
</dbReference>
<proteinExistence type="inferred from homology"/>
<dbReference type="SUPFAM" id="SSF48576">
    <property type="entry name" value="Terpenoid synthases"/>
    <property type="match status" value="1"/>
</dbReference>
<dbReference type="PROSITE" id="PS00444">
    <property type="entry name" value="POLYPRENYL_SYNTHASE_2"/>
    <property type="match status" value="1"/>
</dbReference>
<dbReference type="EMBL" id="FWXD01000012">
    <property type="protein sequence ID" value="SMC25919.1"/>
    <property type="molecule type" value="Genomic_DNA"/>
</dbReference>
<evidence type="ECO:0000256" key="4">
    <source>
        <dbReference type="ARBA" id="ARBA00022723"/>
    </source>
</evidence>
<keyword evidence="6" id="KW-0414">Isoprene biosynthesis</keyword>
<evidence type="ECO:0000256" key="2">
    <source>
        <dbReference type="ARBA" id="ARBA00006706"/>
    </source>
</evidence>
<comment type="cofactor">
    <cofactor evidence="1">
        <name>Mg(2+)</name>
        <dbReference type="ChEBI" id="CHEBI:18420"/>
    </cofactor>
</comment>
<dbReference type="GO" id="GO:0046872">
    <property type="term" value="F:metal ion binding"/>
    <property type="evidence" value="ECO:0007669"/>
    <property type="project" value="UniProtKB-KW"/>
</dbReference>
<name>A0A1W1XPN4_9NEIS</name>
<sequence length="300" mass="31491">MIAAGADFKTWMSAVQARIETVLENSLPTDEHMPARLHQAMRYAVLDGGKRVRPLLVFAAGELVGADPARLDHAAAAVELIHAYSLVHDDMPAMDNDVLRRGKPTVHVAFDEATALLAGDALQTAAFESLSKQVLTDDARDQIAMVHLLAKASGSHGMCGGQGIDLYSVGKALTLPELELMHILKTGALIRASVLLGAHCGSKLDAAALAGLDHAAKCVGLAFQVIDDILDCEADSATLGKTAGKDAANDKPTYVSLLGLPAAKEKAAELQREAHAALDALGANAARLKQVADFIVARRS</sequence>
<gene>
    <name evidence="8" type="ORF">SAMN02745857_02348</name>
</gene>
<dbReference type="STRING" id="1121001.SAMN02745857_02348"/>
<dbReference type="SFLD" id="SFLDG01017">
    <property type="entry name" value="Polyprenyl_Transferase_Like"/>
    <property type="match status" value="1"/>
</dbReference>
<keyword evidence="3 7" id="KW-0808">Transferase</keyword>
<dbReference type="Proteomes" id="UP000192761">
    <property type="component" value="Unassembled WGS sequence"/>
</dbReference>
<dbReference type="FunFam" id="1.10.600.10:FF:000001">
    <property type="entry name" value="Geranylgeranyl diphosphate synthase"/>
    <property type="match status" value="1"/>
</dbReference>
<evidence type="ECO:0000256" key="7">
    <source>
        <dbReference type="RuleBase" id="RU004466"/>
    </source>
</evidence>
<dbReference type="Gene3D" id="1.10.600.10">
    <property type="entry name" value="Farnesyl Diphosphate Synthase"/>
    <property type="match status" value="1"/>
</dbReference>
<dbReference type="InterPro" id="IPR000092">
    <property type="entry name" value="Polyprenyl_synt"/>
</dbReference>
<dbReference type="GO" id="GO:0016114">
    <property type="term" value="P:terpenoid biosynthetic process"/>
    <property type="evidence" value="ECO:0007669"/>
    <property type="project" value="UniProtKB-ARBA"/>
</dbReference>
<accession>A0A1W1XPN4</accession>
<evidence type="ECO:0000256" key="5">
    <source>
        <dbReference type="ARBA" id="ARBA00022842"/>
    </source>
</evidence>
<dbReference type="InterPro" id="IPR053378">
    <property type="entry name" value="Prenyl_diphosphate_synthase"/>
</dbReference>
<keyword evidence="4" id="KW-0479">Metal-binding</keyword>
<evidence type="ECO:0000256" key="1">
    <source>
        <dbReference type="ARBA" id="ARBA00001946"/>
    </source>
</evidence>
<organism evidence="8 9">
    <name type="scientific">Andreprevotia lacus DSM 23236</name>
    <dbReference type="NCBI Taxonomy" id="1121001"/>
    <lineage>
        <taxon>Bacteria</taxon>
        <taxon>Pseudomonadati</taxon>
        <taxon>Pseudomonadota</taxon>
        <taxon>Betaproteobacteria</taxon>
        <taxon>Neisseriales</taxon>
        <taxon>Chitinibacteraceae</taxon>
        <taxon>Andreprevotia</taxon>
    </lineage>
</organism>
<evidence type="ECO:0000256" key="3">
    <source>
        <dbReference type="ARBA" id="ARBA00022679"/>
    </source>
</evidence>
<dbReference type="InterPro" id="IPR008949">
    <property type="entry name" value="Isoprenoid_synthase_dom_sf"/>
</dbReference>
<dbReference type="InterPro" id="IPR033749">
    <property type="entry name" value="Polyprenyl_synt_CS"/>
</dbReference>
<dbReference type="RefSeq" id="WP_084090993.1">
    <property type="nucleotide sequence ID" value="NZ_FWXD01000012.1"/>
</dbReference>
<protein>
    <submittedName>
        <fullName evidence="8">Farnesyl diphosphate synthase</fullName>
    </submittedName>
</protein>
<dbReference type="Pfam" id="PF00348">
    <property type="entry name" value="polyprenyl_synt"/>
    <property type="match status" value="1"/>
</dbReference>
<dbReference type="CDD" id="cd00685">
    <property type="entry name" value="Trans_IPPS_HT"/>
    <property type="match status" value="1"/>
</dbReference>
<keyword evidence="5" id="KW-0460">Magnesium</keyword>
<keyword evidence="9" id="KW-1185">Reference proteome</keyword>
<dbReference type="NCBIfam" id="NF045485">
    <property type="entry name" value="FPPsyn"/>
    <property type="match status" value="1"/>
</dbReference>
<dbReference type="AlphaFoldDB" id="A0A1W1XPN4"/>
<dbReference type="PROSITE" id="PS00723">
    <property type="entry name" value="POLYPRENYL_SYNTHASE_1"/>
    <property type="match status" value="1"/>
</dbReference>
<dbReference type="SFLD" id="SFLDS00005">
    <property type="entry name" value="Isoprenoid_Synthase_Type_I"/>
    <property type="match status" value="1"/>
</dbReference>
<comment type="similarity">
    <text evidence="2 7">Belongs to the FPP/GGPP synthase family.</text>
</comment>
<evidence type="ECO:0000313" key="8">
    <source>
        <dbReference type="EMBL" id="SMC25919.1"/>
    </source>
</evidence>
<evidence type="ECO:0000313" key="9">
    <source>
        <dbReference type="Proteomes" id="UP000192761"/>
    </source>
</evidence>
<reference evidence="8 9" key="1">
    <citation type="submission" date="2017-04" db="EMBL/GenBank/DDBJ databases">
        <authorList>
            <person name="Afonso C.L."/>
            <person name="Miller P.J."/>
            <person name="Scott M.A."/>
            <person name="Spackman E."/>
            <person name="Goraichik I."/>
            <person name="Dimitrov K.M."/>
            <person name="Suarez D.L."/>
            <person name="Swayne D.E."/>
        </authorList>
    </citation>
    <scope>NUCLEOTIDE SEQUENCE [LARGE SCALE GENOMIC DNA]</scope>
    <source>
        <strain evidence="8 9">DSM 23236</strain>
    </source>
</reference>
<dbReference type="GO" id="GO:0005737">
    <property type="term" value="C:cytoplasm"/>
    <property type="evidence" value="ECO:0007669"/>
    <property type="project" value="UniProtKB-ARBA"/>
</dbReference>
<dbReference type="PANTHER" id="PTHR43281">
    <property type="entry name" value="FARNESYL DIPHOSPHATE SYNTHASE"/>
    <property type="match status" value="1"/>
</dbReference>
<evidence type="ECO:0000256" key="6">
    <source>
        <dbReference type="ARBA" id="ARBA00023229"/>
    </source>
</evidence>
<dbReference type="PANTHER" id="PTHR43281:SF1">
    <property type="entry name" value="FARNESYL DIPHOSPHATE SYNTHASE"/>
    <property type="match status" value="1"/>
</dbReference>